<keyword evidence="3" id="KW-1185">Reference proteome</keyword>
<gene>
    <name evidence="2" type="ORF">bsdcttw_02440</name>
</gene>
<dbReference type="KEGG" id="acht:bsdcttw_02440"/>
<dbReference type="Gene3D" id="2.60.120.380">
    <property type="match status" value="2"/>
</dbReference>
<feature type="chain" id="PRO_5039457212" description="Peptidase C-terminal archaeal/bacterial domain-containing protein" evidence="1">
    <location>
        <begin position="23"/>
        <end position="505"/>
    </location>
</feature>
<evidence type="ECO:0000256" key="1">
    <source>
        <dbReference type="SAM" id="SignalP"/>
    </source>
</evidence>
<dbReference type="AlphaFoldDB" id="A0A7I8DFA3"/>
<evidence type="ECO:0000313" key="2">
    <source>
        <dbReference type="EMBL" id="BCJ97203.1"/>
    </source>
</evidence>
<sequence>MKKLLKKLFLCTVVLIAIFSLSQITAFAEYEVSTTTCSMDNNNDYQESDFTMPKDGKVKVNISITDKDSIPGILKVSFRKADDEDRAIVQVFTGITASSPITDAIVDLDAGNYYVSYVLSNASGERTNTAISLTCTIEILPTEVTNISELKVNAINSLDEITDKGYSELQFGDFEKDKSIVIPFTVDRKGGIYISMKPSYEIFNEIKGTIYKDKECTQALGKSFSLYDMDDNKDYLRSLPSSGTYYINFILKNDEIFHEVEETPFQVKLYEINGEDRSITSGKSTLAYQEKTDKKINFKFVVKATSVLAIDLRSADNSKSGSASFRLLDKNKKAITKTSTLHSDLKEDGDGYDMMVKYYTVTAGSYYIQVSASDNLYELVSYGNKYKSNAGLNKAKAKSIRVQGTYGTGLFTTADKTSKVEWYKFTINSRQYVQIMLEFLLDGKFDCEVIDSKGTLLYQLSKGIDNKEGHWILAVENYFDKGTYYIKVHKSGASSSLAYILNLNN</sequence>
<reference evidence="2 3" key="2">
    <citation type="submission" date="2020-08" db="EMBL/GenBank/DDBJ databases">
        <authorList>
            <person name="Ueki A."/>
            <person name="Tonouchi A."/>
        </authorList>
    </citation>
    <scope>NUCLEOTIDE SEQUENCE [LARGE SCALE GENOMIC DNA]</scope>
    <source>
        <strain evidence="2 3">CTTW</strain>
    </source>
</reference>
<proteinExistence type="predicted"/>
<dbReference type="Proteomes" id="UP000515703">
    <property type="component" value="Chromosome"/>
</dbReference>
<accession>A0A7I8DFA3</accession>
<feature type="signal peptide" evidence="1">
    <location>
        <begin position="1"/>
        <end position="22"/>
    </location>
</feature>
<evidence type="ECO:0008006" key="4">
    <source>
        <dbReference type="Google" id="ProtNLM"/>
    </source>
</evidence>
<protein>
    <recommendedName>
        <fullName evidence="4">Peptidase C-terminal archaeal/bacterial domain-containing protein</fullName>
    </recommendedName>
</protein>
<dbReference type="EMBL" id="AP023368">
    <property type="protein sequence ID" value="BCJ97203.1"/>
    <property type="molecule type" value="Genomic_DNA"/>
</dbReference>
<keyword evidence="1" id="KW-0732">Signal</keyword>
<name>A0A7I8DFA3_9FIRM</name>
<dbReference type="SUPFAM" id="SSF89260">
    <property type="entry name" value="Collagen-binding domain"/>
    <property type="match status" value="1"/>
</dbReference>
<dbReference type="RefSeq" id="WP_207726475.1">
    <property type="nucleotide sequence ID" value="NZ_AP023368.1"/>
</dbReference>
<organism evidence="2 3">
    <name type="scientific">Anaerocolumna chitinilytica</name>
    <dbReference type="NCBI Taxonomy" id="1727145"/>
    <lineage>
        <taxon>Bacteria</taxon>
        <taxon>Bacillati</taxon>
        <taxon>Bacillota</taxon>
        <taxon>Clostridia</taxon>
        <taxon>Lachnospirales</taxon>
        <taxon>Lachnospiraceae</taxon>
        <taxon>Anaerocolumna</taxon>
    </lineage>
</organism>
<reference evidence="2 3" key="1">
    <citation type="submission" date="2020-08" db="EMBL/GenBank/DDBJ databases">
        <title>Draft genome sequencing of an Anaerocolumna strain isolated from anoxic soil subjected to BSD treatment.</title>
        <authorList>
            <person name="Uek A."/>
            <person name="Tonouchi A."/>
        </authorList>
    </citation>
    <scope>NUCLEOTIDE SEQUENCE [LARGE SCALE GENOMIC DNA]</scope>
    <source>
        <strain evidence="2 3">CTTW</strain>
    </source>
</reference>
<evidence type="ECO:0000313" key="3">
    <source>
        <dbReference type="Proteomes" id="UP000515703"/>
    </source>
</evidence>